<keyword evidence="2" id="KW-0677">Repeat</keyword>
<dbReference type="InterPro" id="IPR050995">
    <property type="entry name" value="WD-F-box_domain-protein"/>
</dbReference>
<dbReference type="CDD" id="cd00200">
    <property type="entry name" value="WD40"/>
    <property type="match status" value="2"/>
</dbReference>
<feature type="domain" description="Heterokaryon incompatibility" evidence="4">
    <location>
        <begin position="26"/>
        <end position="147"/>
    </location>
</feature>
<dbReference type="InterPro" id="IPR020472">
    <property type="entry name" value="WD40_PAC1"/>
</dbReference>
<accession>A0A2J6PT50</accession>
<gene>
    <name evidence="6" type="ORF">NA56DRAFT_752540</name>
</gene>
<dbReference type="Pfam" id="PF00400">
    <property type="entry name" value="WD40"/>
    <property type="match status" value="13"/>
</dbReference>
<feature type="repeat" description="WD" evidence="3">
    <location>
        <begin position="841"/>
        <end position="882"/>
    </location>
</feature>
<organism evidence="6 7">
    <name type="scientific">Hyaloscypha hepaticicola</name>
    <dbReference type="NCBI Taxonomy" id="2082293"/>
    <lineage>
        <taxon>Eukaryota</taxon>
        <taxon>Fungi</taxon>
        <taxon>Dikarya</taxon>
        <taxon>Ascomycota</taxon>
        <taxon>Pezizomycotina</taxon>
        <taxon>Leotiomycetes</taxon>
        <taxon>Helotiales</taxon>
        <taxon>Hyaloscyphaceae</taxon>
        <taxon>Hyaloscypha</taxon>
    </lineage>
</organism>
<dbReference type="InterPro" id="IPR019775">
    <property type="entry name" value="WD40_repeat_CS"/>
</dbReference>
<dbReference type="InterPro" id="IPR036322">
    <property type="entry name" value="WD40_repeat_dom_sf"/>
</dbReference>
<feature type="repeat" description="WD" evidence="3">
    <location>
        <begin position="925"/>
        <end position="966"/>
    </location>
</feature>
<dbReference type="InterPro" id="IPR010730">
    <property type="entry name" value="HET"/>
</dbReference>
<dbReference type="InterPro" id="IPR056884">
    <property type="entry name" value="NPHP3-like_N"/>
</dbReference>
<keyword evidence="1 3" id="KW-0853">WD repeat</keyword>
<dbReference type="OrthoDB" id="674604at2759"/>
<reference evidence="6 7" key="1">
    <citation type="submission" date="2016-05" db="EMBL/GenBank/DDBJ databases">
        <title>A degradative enzymes factory behind the ericoid mycorrhizal symbiosis.</title>
        <authorList>
            <consortium name="DOE Joint Genome Institute"/>
            <person name="Martino E."/>
            <person name="Morin E."/>
            <person name="Grelet G."/>
            <person name="Kuo A."/>
            <person name="Kohler A."/>
            <person name="Daghino S."/>
            <person name="Barry K."/>
            <person name="Choi C."/>
            <person name="Cichocki N."/>
            <person name="Clum A."/>
            <person name="Copeland A."/>
            <person name="Hainaut M."/>
            <person name="Haridas S."/>
            <person name="Labutti K."/>
            <person name="Lindquist E."/>
            <person name="Lipzen A."/>
            <person name="Khouja H.-R."/>
            <person name="Murat C."/>
            <person name="Ohm R."/>
            <person name="Olson A."/>
            <person name="Spatafora J."/>
            <person name="Veneault-Fourrey C."/>
            <person name="Henrissat B."/>
            <person name="Grigoriev I."/>
            <person name="Martin F."/>
            <person name="Perotto S."/>
        </authorList>
    </citation>
    <scope>NUCLEOTIDE SEQUENCE [LARGE SCALE GENOMIC DNA]</scope>
    <source>
        <strain evidence="6 7">UAMH 7357</strain>
    </source>
</reference>
<name>A0A2J6PT50_9HELO</name>
<dbReference type="STRING" id="1745343.A0A2J6PT50"/>
<dbReference type="PROSITE" id="PS50294">
    <property type="entry name" value="WD_REPEATS_REGION"/>
    <property type="match status" value="12"/>
</dbReference>
<keyword evidence="7" id="KW-1185">Reference proteome</keyword>
<protein>
    <submittedName>
        <fullName evidence="6">Vegetative incompatibility protein HET-E-1</fullName>
    </submittedName>
</protein>
<dbReference type="PANTHER" id="PTHR14604:SF4">
    <property type="entry name" value="F-BOX DOMAIN-CONTAINING PROTEIN"/>
    <property type="match status" value="1"/>
</dbReference>
<dbReference type="InterPro" id="IPR015943">
    <property type="entry name" value="WD40/YVTN_repeat-like_dom_sf"/>
</dbReference>
<feature type="repeat" description="WD" evidence="3">
    <location>
        <begin position="1303"/>
        <end position="1344"/>
    </location>
</feature>
<proteinExistence type="predicted"/>
<feature type="repeat" description="WD" evidence="3">
    <location>
        <begin position="1009"/>
        <end position="1050"/>
    </location>
</feature>
<sequence length="1441" mass="158641">MRLLEYNSDGEFSLTKDFLAGMIPEYAILSHTWGADTEEVTFRDLMDGTGKSKAGYDKIRFCGEQANRDGLQYFWVDTCCIDKSNSTELAEAINSMFRWYRDAAKCYSYLSDVSTTKRKTSTSFSEFTWESAFRASRWFTRGWTLQELLAPTSVEFFSREGKRLGDKKTLERQVHEITGIAVSAIHGAPLSQFGVDERLLWAENRQTTREEDKAYSLLGIFDVYMPLIYGEGRDNALTRLREEIDKPSKGLGRLPYAVEAPFNSYTKQHSPSCLLNTRVDLLQEIYNWADGQDERCIFWLNGLAGTGKSTIARTVARRYFDQRRLGASFFFSKGGGDVSHAGKFFTSFAVQLARNIPQIQRLVSDVVMKHDDIANQSLRDQWRQLVFQPLSRLDDSSSLSSYVLIVDALDECDNEDHIRIIIQLLAEARLLKIRLRVLITSRPEVPIRYGFCQIPNDEHRDFILHDIEGPIVDHDIFIFLDHEIGSIGREWGLGTGWPGEQVLKQLVLNASGLFIWAATASRFIRDGREFAERRLSLILQSDASATAPERHLNEIYTTVLKNSIRHGYDTFERECILSRLRKVLGSIIVLFSPLSAGSISRLLQVTIQQVIQTLNDLHAILDIPEDQSCPLRLHHPSFRDFLLDKERCNDSNFQVIGKQVHRTLADDCVRLMSNSLKQDICGQESPGTLVANVERSRIEQCLPQEMQYACLYWVQHLQKSCAQLYDSDQVHQFLQAHLLHWLEALSWMQKISEGILAIASLESIALSSECPRLYALIHDLKRFALYSRAAIEQTPLQLYCGALVFAPANSIVRQHFTGEIPLQIQRFPDVQKNWGAALQTLEGHSGSVRSVAFSPDSKLVASSSRDKTIRLWDAVTGAALQTLEGHSDQVRSVAFSPDGKLVVSASGDRTVRLWDAVTGTALQTIKGHSGRVSSTAFSPDGKIIVSGSDDKTVRLWDAITGTALQIFKGHSGRVRSVAFSLDSKLVVSGSGDRTVRLWDAITGAALQTLGGYLGRVGSVAFSPDGKMVVSGLGDRTVRLWDAVTGAALLTIKGHSGRVSSVAFSPDGKTVISGSYDETIRLWDAVTGAALRTLKGHSSRVMSVAFSLDSKLVVSGSDDKTVRLWDAVTGAALQTHKGHSSRVSSVAFSLNGKLVVSSSRDKTIRLWDVVTGVALQTLKGHSGQVSSVGFSSDGKLVVSASGDRTVRLWDAVTGTALQTLKGHLGRVSSAAFSPDGKIVVSGSDDKTVRLWDAVAGAALQTLNGHLGRVSSVAFSPDGKLVVSGSGDKTVRSWDIITGAALQTLEGHSGSVNSVAFSPNGKLVVSGSDDETVCLWDSSTGAALQALNRYSGRVSSVAFSSDGKLVVLGSCDKTATLNTWLKSSEQYALFVSSYWLIEGRGNILWLPPDYRGTCVAFWNGIVVLGHSSGNISFLEFKQGSKLI</sequence>
<feature type="repeat" description="WD" evidence="3">
    <location>
        <begin position="1177"/>
        <end position="1218"/>
    </location>
</feature>
<dbReference type="SUPFAM" id="SSF50978">
    <property type="entry name" value="WD40 repeat-like"/>
    <property type="match status" value="2"/>
</dbReference>
<evidence type="ECO:0000313" key="7">
    <source>
        <dbReference type="Proteomes" id="UP000235672"/>
    </source>
</evidence>
<dbReference type="PROSITE" id="PS50082">
    <property type="entry name" value="WD_REPEATS_2"/>
    <property type="match status" value="12"/>
</dbReference>
<feature type="repeat" description="WD" evidence="3">
    <location>
        <begin position="967"/>
        <end position="1008"/>
    </location>
</feature>
<dbReference type="SUPFAM" id="SSF52540">
    <property type="entry name" value="P-loop containing nucleoside triphosphate hydrolases"/>
    <property type="match status" value="1"/>
</dbReference>
<dbReference type="Pfam" id="PF06985">
    <property type="entry name" value="HET"/>
    <property type="match status" value="1"/>
</dbReference>
<dbReference type="Gene3D" id="2.130.10.10">
    <property type="entry name" value="YVTN repeat-like/Quinoprotein amine dehydrogenase"/>
    <property type="match status" value="6"/>
</dbReference>
<feature type="repeat" description="WD" evidence="3">
    <location>
        <begin position="883"/>
        <end position="924"/>
    </location>
</feature>
<dbReference type="PRINTS" id="PR00320">
    <property type="entry name" value="GPROTEINBRPT"/>
</dbReference>
<dbReference type="InterPro" id="IPR027417">
    <property type="entry name" value="P-loop_NTPase"/>
</dbReference>
<feature type="repeat" description="WD" evidence="3">
    <location>
        <begin position="1135"/>
        <end position="1176"/>
    </location>
</feature>
<feature type="repeat" description="WD" evidence="3">
    <location>
        <begin position="1261"/>
        <end position="1302"/>
    </location>
</feature>
<evidence type="ECO:0000256" key="1">
    <source>
        <dbReference type="ARBA" id="ARBA00022574"/>
    </source>
</evidence>
<dbReference type="InterPro" id="IPR001680">
    <property type="entry name" value="WD40_rpt"/>
</dbReference>
<dbReference type="SMART" id="SM00320">
    <property type="entry name" value="WD40"/>
    <property type="match status" value="13"/>
</dbReference>
<evidence type="ECO:0000259" key="4">
    <source>
        <dbReference type="Pfam" id="PF06985"/>
    </source>
</evidence>
<feature type="repeat" description="WD" evidence="3">
    <location>
        <begin position="1093"/>
        <end position="1134"/>
    </location>
</feature>
<dbReference type="Proteomes" id="UP000235672">
    <property type="component" value="Unassembled WGS sequence"/>
</dbReference>
<dbReference type="PANTHER" id="PTHR14604">
    <property type="entry name" value="WD40 REPEAT PF20"/>
    <property type="match status" value="1"/>
</dbReference>
<evidence type="ECO:0000313" key="6">
    <source>
        <dbReference type="EMBL" id="PMD17181.1"/>
    </source>
</evidence>
<feature type="repeat" description="WD" evidence="3">
    <location>
        <begin position="1219"/>
        <end position="1260"/>
    </location>
</feature>
<dbReference type="Gene3D" id="3.40.50.300">
    <property type="entry name" value="P-loop containing nucleotide triphosphate hydrolases"/>
    <property type="match status" value="1"/>
</dbReference>
<dbReference type="InterPro" id="IPR018391">
    <property type="entry name" value="PQQ_b-propeller_rpt"/>
</dbReference>
<dbReference type="PROSITE" id="PS00678">
    <property type="entry name" value="WD_REPEATS_1"/>
    <property type="match status" value="3"/>
</dbReference>
<feature type="domain" description="Nephrocystin 3-like N-terminal" evidence="5">
    <location>
        <begin position="284"/>
        <end position="442"/>
    </location>
</feature>
<evidence type="ECO:0000256" key="3">
    <source>
        <dbReference type="PROSITE-ProRule" id="PRU00221"/>
    </source>
</evidence>
<evidence type="ECO:0000256" key="2">
    <source>
        <dbReference type="ARBA" id="ARBA00022737"/>
    </source>
</evidence>
<evidence type="ECO:0000259" key="5">
    <source>
        <dbReference type="Pfam" id="PF24883"/>
    </source>
</evidence>
<dbReference type="Pfam" id="PF24883">
    <property type="entry name" value="NPHP3_N"/>
    <property type="match status" value="1"/>
</dbReference>
<dbReference type="EMBL" id="KZ613501">
    <property type="protein sequence ID" value="PMD17181.1"/>
    <property type="molecule type" value="Genomic_DNA"/>
</dbReference>
<dbReference type="SMART" id="SM00564">
    <property type="entry name" value="PQQ"/>
    <property type="match status" value="8"/>
</dbReference>
<feature type="repeat" description="WD" evidence="3">
    <location>
        <begin position="1051"/>
        <end position="1092"/>
    </location>
</feature>